<comment type="caution">
    <text evidence="2">The sequence shown here is derived from an EMBL/GenBank/DDBJ whole genome shotgun (WGS) entry which is preliminary data.</text>
</comment>
<dbReference type="EMBL" id="JBFXLS010000057">
    <property type="protein sequence ID" value="KAL2822745.1"/>
    <property type="molecule type" value="Genomic_DNA"/>
</dbReference>
<dbReference type="SUPFAM" id="SSF51735">
    <property type="entry name" value="NAD(P)-binding Rossmann-fold domains"/>
    <property type="match status" value="1"/>
</dbReference>
<dbReference type="Gene3D" id="3.40.50.720">
    <property type="entry name" value="NAD(P)-binding Rossmann-like Domain"/>
    <property type="match status" value="1"/>
</dbReference>
<protein>
    <recommendedName>
        <fullName evidence="1">NAD-dependent epimerase/dehydratase domain-containing protein</fullName>
    </recommendedName>
</protein>
<dbReference type="Proteomes" id="UP001610335">
    <property type="component" value="Unassembled WGS sequence"/>
</dbReference>
<dbReference type="InterPro" id="IPR001509">
    <property type="entry name" value="Epimerase_deHydtase"/>
</dbReference>
<organism evidence="2 3">
    <name type="scientific">Aspergillus cavernicola</name>
    <dbReference type="NCBI Taxonomy" id="176166"/>
    <lineage>
        <taxon>Eukaryota</taxon>
        <taxon>Fungi</taxon>
        <taxon>Dikarya</taxon>
        <taxon>Ascomycota</taxon>
        <taxon>Pezizomycotina</taxon>
        <taxon>Eurotiomycetes</taxon>
        <taxon>Eurotiomycetidae</taxon>
        <taxon>Eurotiales</taxon>
        <taxon>Aspergillaceae</taxon>
        <taxon>Aspergillus</taxon>
        <taxon>Aspergillus subgen. Nidulantes</taxon>
    </lineage>
</organism>
<gene>
    <name evidence="2" type="ORF">BDW59DRAFT_149424</name>
</gene>
<dbReference type="InterPro" id="IPR036291">
    <property type="entry name" value="NAD(P)-bd_dom_sf"/>
</dbReference>
<evidence type="ECO:0000313" key="2">
    <source>
        <dbReference type="EMBL" id="KAL2822745.1"/>
    </source>
</evidence>
<keyword evidence="3" id="KW-1185">Reference proteome</keyword>
<feature type="domain" description="NAD-dependent epimerase/dehydratase" evidence="1">
    <location>
        <begin position="11"/>
        <end position="82"/>
    </location>
</feature>
<evidence type="ECO:0000259" key="1">
    <source>
        <dbReference type="Pfam" id="PF01370"/>
    </source>
</evidence>
<evidence type="ECO:0000313" key="3">
    <source>
        <dbReference type="Proteomes" id="UP001610335"/>
    </source>
</evidence>
<name>A0ABR4I4S2_9EURO</name>
<proteinExistence type="predicted"/>
<dbReference type="Pfam" id="PF01370">
    <property type="entry name" value="Epimerase"/>
    <property type="match status" value="1"/>
</dbReference>
<accession>A0ABR4I4S2</accession>
<reference evidence="2 3" key="1">
    <citation type="submission" date="2024-07" db="EMBL/GenBank/DDBJ databases">
        <title>Section-level genome sequencing and comparative genomics of Aspergillus sections Usti and Cavernicolus.</title>
        <authorList>
            <consortium name="Lawrence Berkeley National Laboratory"/>
            <person name="Nybo J.L."/>
            <person name="Vesth T.C."/>
            <person name="Theobald S."/>
            <person name="Frisvad J.C."/>
            <person name="Larsen T.O."/>
            <person name="Kjaerboelling I."/>
            <person name="Rothschild-Mancinelli K."/>
            <person name="Lyhne E.K."/>
            <person name="Kogle M.E."/>
            <person name="Barry K."/>
            <person name="Clum A."/>
            <person name="Na H."/>
            <person name="Ledsgaard L."/>
            <person name="Lin J."/>
            <person name="Lipzen A."/>
            <person name="Kuo A."/>
            <person name="Riley R."/>
            <person name="Mondo S."/>
            <person name="LaButti K."/>
            <person name="Haridas S."/>
            <person name="Pangalinan J."/>
            <person name="Salamov A.A."/>
            <person name="Simmons B.A."/>
            <person name="Magnuson J.K."/>
            <person name="Chen J."/>
            <person name="Drula E."/>
            <person name="Henrissat B."/>
            <person name="Wiebenga A."/>
            <person name="Lubbers R.J."/>
            <person name="Gomes A.C."/>
            <person name="Makela M.R."/>
            <person name="Stajich J."/>
            <person name="Grigoriev I.V."/>
            <person name="Mortensen U.H."/>
            <person name="De vries R.P."/>
            <person name="Baker S.E."/>
            <person name="Andersen M.R."/>
        </authorList>
    </citation>
    <scope>NUCLEOTIDE SEQUENCE [LARGE SCALE GENOMIC DNA]</scope>
    <source>
        <strain evidence="2 3">CBS 600.67</strain>
    </source>
</reference>
<sequence>MASSLTSFKSVVISGGSGFVGVATARAFAERFPECTITIIDLNPRGPAHTLPDGAPFLRVDVTSFDEINKALQQTRPDVVIHGRNRSRPS</sequence>